<feature type="transmembrane region" description="Helical" evidence="1">
    <location>
        <begin position="761"/>
        <end position="778"/>
    </location>
</feature>
<feature type="transmembrane region" description="Helical" evidence="1">
    <location>
        <begin position="696"/>
        <end position="719"/>
    </location>
</feature>
<keyword evidence="1" id="KW-1133">Transmembrane helix</keyword>
<sequence length="1160" mass="121711">MADGRVEIEVDVDGKGVTILNKGLDQLEGKSNKAGASIKNLVVSLGLVKVAAAAFNVLKNSLDSAISRFDTMQKFPKVMKALGFSAEDSQRSINKLSDGIDGLPTKLDDVVASTQQMTAITGDLDRSTDTVLALNNAFLASGASTEDASRGMQQYNQMLSTGQVDLESWKTLQETMPLALQKTAEAMGFVGKSAQRDLYNALKEGTVTFDQFQDKLIELGTGTGMLATLAKENSLGIATSFGNLSNAVSKGVANLITKFDELVQKLTGKTIAQNIDSMKSIINKSFEEMSKVMDILIDNTDDMISAFKGLLDIVELLAPAFIAATGAYVGFKTALALGTLISFVGKIYGVITALGSMVSMFGVSGTAYALLSAIIPAGLTVFQLLSGVIGAAVAAFIYFYKTSETFRNGINKTIEVVKSGLIKSFEYLKGVFISILPTLQKVADTVGNYLVKGFQKVVEVGSAIASVAVPAFFNFVDAVKRIVSSGIERFGSTLSQIGSVLSGIFSSSIELAGNLLEKFGGAFGKVGGVVSLVIGILTKVAIAALGLTGPFGLAVSLIISFISAWAKTGDFSADGITKVFDQLSETISNVADSISQYLPQIIESITSVITSIVDKIVEMLPQLTEIAIQLIQTLTDAIVTYLPKLIEIATKIITTIVQGISLALPALLLAATEIITKLISAFAELLPKIIEVGTNLLTMLIQGIVAALPTIIEVVIQIINTLIDGFLTVLPMLLEVGLQIITSLVNAIITALPQLVEASTVIVTTLLTTIIEALPTLISAGIQMLMALIGGIISILPLLINAAIQITMALISALISALPQIIAAGIQLLLALIQGIISILPQLVAAAIQITIALVNALISALPQLISAGIKLIVAFVDGVISVLPQLVSAAIQLMAALFKALVSAIPQLLSAGVQLINALIRGILSLLGQLLSAGARLITGLLSTIAQFLGQMVNAGANLIRNLVSGILSVIGSVTSAVSNIGNSIIDTLSGIDLFEIGSNIIQGLINGIGSMVGAVASKISEVAGNIKDKITGALGIHSPSRWMRDYVGKFIPQGIAVGIEEDAKSAYSAMNKLSNGLMNSITPESALGTSRMGMASVGSQIVNNTYNNQKQFDVEKLAQVIAKQPVRVSSYLDGTLVGDNMDQRFGKVLNRRSYMRGE</sequence>
<dbReference type="Pfam" id="PF20155">
    <property type="entry name" value="TMP_3"/>
    <property type="match status" value="1"/>
</dbReference>
<evidence type="ECO:0000313" key="3">
    <source>
        <dbReference type="EMBL" id="VYU37473.1"/>
    </source>
</evidence>
<dbReference type="RefSeq" id="WP_148411739.1">
    <property type="nucleotide sequence ID" value="NZ_CACRTQ010000058.1"/>
</dbReference>
<keyword evidence="1" id="KW-0812">Transmembrane</keyword>
<dbReference type="SUPFAM" id="SSF48371">
    <property type="entry name" value="ARM repeat"/>
    <property type="match status" value="1"/>
</dbReference>
<feature type="transmembrane region" description="Helical" evidence="1">
    <location>
        <begin position="540"/>
        <end position="566"/>
    </location>
</feature>
<name>A0A6N3EG07_ENTFC</name>
<feature type="transmembrane region" description="Helical" evidence="1">
    <location>
        <begin position="316"/>
        <end position="335"/>
    </location>
</feature>
<proteinExistence type="predicted"/>
<feature type="transmembrane region" description="Helical" evidence="1">
    <location>
        <begin position="652"/>
        <end position="675"/>
    </location>
</feature>
<feature type="transmembrane region" description="Helical" evidence="1">
    <location>
        <begin position="839"/>
        <end position="860"/>
    </location>
</feature>
<feature type="transmembrane region" description="Helical" evidence="1">
    <location>
        <begin position="872"/>
        <end position="899"/>
    </location>
</feature>
<dbReference type="PANTHER" id="PTHR37813:SF1">
    <property type="entry name" value="FELS-2 PROPHAGE PROTEIN"/>
    <property type="match status" value="1"/>
</dbReference>
<feature type="transmembrane region" description="Helical" evidence="1">
    <location>
        <begin position="347"/>
        <end position="375"/>
    </location>
</feature>
<evidence type="ECO:0000256" key="1">
    <source>
        <dbReference type="SAM" id="Phobius"/>
    </source>
</evidence>
<feature type="transmembrane region" description="Helical" evidence="1">
    <location>
        <begin position="811"/>
        <end position="833"/>
    </location>
</feature>
<protein>
    <recommendedName>
        <fullName evidence="2">Tape measure protein N-terminal domain-containing protein</fullName>
    </recommendedName>
</protein>
<evidence type="ECO:0000259" key="2">
    <source>
        <dbReference type="Pfam" id="PF20155"/>
    </source>
</evidence>
<dbReference type="PANTHER" id="PTHR37813">
    <property type="entry name" value="FELS-2 PROPHAGE PROTEIN"/>
    <property type="match status" value="1"/>
</dbReference>
<dbReference type="InterPro" id="IPR016024">
    <property type="entry name" value="ARM-type_fold"/>
</dbReference>
<reference evidence="3" key="1">
    <citation type="submission" date="2019-11" db="EMBL/GenBank/DDBJ databases">
        <authorList>
            <person name="Feng L."/>
        </authorList>
    </citation>
    <scope>NUCLEOTIDE SEQUENCE</scope>
    <source>
        <strain evidence="3">EFaeciumLFYP64</strain>
    </source>
</reference>
<dbReference type="EMBL" id="CACRTQ010000058">
    <property type="protein sequence ID" value="VYU37473.1"/>
    <property type="molecule type" value="Genomic_DNA"/>
</dbReference>
<feature type="transmembrane region" description="Helical" evidence="1">
    <location>
        <begin position="784"/>
        <end position="804"/>
    </location>
</feature>
<accession>A0A6N3EG07</accession>
<keyword evidence="1" id="KW-0472">Membrane</keyword>
<feature type="transmembrane region" description="Helical" evidence="1">
    <location>
        <begin position="381"/>
        <end position="400"/>
    </location>
</feature>
<dbReference type="NCBIfam" id="TIGR02675">
    <property type="entry name" value="tape_meas_nterm"/>
    <property type="match status" value="1"/>
</dbReference>
<dbReference type="AlphaFoldDB" id="A0A6N3EG07"/>
<gene>
    <name evidence="3" type="ORF">EFLFYP64_02054</name>
</gene>
<feature type="transmembrane region" description="Helical" evidence="1">
    <location>
        <begin position="725"/>
        <end position="749"/>
    </location>
</feature>
<dbReference type="InterPro" id="IPR013491">
    <property type="entry name" value="Tape_meas_N"/>
</dbReference>
<organism evidence="3">
    <name type="scientific">Enterococcus faecium</name>
    <name type="common">Streptococcus faecium</name>
    <dbReference type="NCBI Taxonomy" id="1352"/>
    <lineage>
        <taxon>Bacteria</taxon>
        <taxon>Bacillati</taxon>
        <taxon>Bacillota</taxon>
        <taxon>Bacilli</taxon>
        <taxon>Lactobacillales</taxon>
        <taxon>Enterococcaceae</taxon>
        <taxon>Enterococcus</taxon>
    </lineage>
</organism>
<feature type="domain" description="Tape measure protein N-terminal" evidence="2">
    <location>
        <begin position="64"/>
        <end position="255"/>
    </location>
</feature>